<dbReference type="EMBL" id="VSSQ01059345">
    <property type="protein sequence ID" value="MPN12918.1"/>
    <property type="molecule type" value="Genomic_DNA"/>
</dbReference>
<dbReference type="InterPro" id="IPR029063">
    <property type="entry name" value="SAM-dependent_MTases_sf"/>
</dbReference>
<evidence type="ECO:0008006" key="2">
    <source>
        <dbReference type="Google" id="ProtNLM"/>
    </source>
</evidence>
<accession>A0A645FEU3</accession>
<dbReference type="PANTHER" id="PTHR38451">
    <property type="entry name" value="TRNA (ADENINE(22)-N(1))-METHYLTRANSFERASE"/>
    <property type="match status" value="1"/>
</dbReference>
<proteinExistence type="predicted"/>
<dbReference type="AlphaFoldDB" id="A0A645FEU3"/>
<evidence type="ECO:0000313" key="1">
    <source>
        <dbReference type="EMBL" id="MPN12918.1"/>
    </source>
</evidence>
<protein>
    <recommendedName>
        <fullName evidence="2">tRNA (Adenine(22)-N(1))-methyltransferase</fullName>
    </recommendedName>
</protein>
<reference evidence="1" key="1">
    <citation type="submission" date="2019-08" db="EMBL/GenBank/DDBJ databases">
        <authorList>
            <person name="Kucharzyk K."/>
            <person name="Murdoch R.W."/>
            <person name="Higgins S."/>
            <person name="Loffler F."/>
        </authorList>
    </citation>
    <scope>NUCLEOTIDE SEQUENCE</scope>
</reference>
<name>A0A645FEU3_9ZZZZ</name>
<organism evidence="1">
    <name type="scientific">bioreactor metagenome</name>
    <dbReference type="NCBI Taxonomy" id="1076179"/>
    <lineage>
        <taxon>unclassified sequences</taxon>
        <taxon>metagenomes</taxon>
        <taxon>ecological metagenomes</taxon>
    </lineage>
</organism>
<gene>
    <name evidence="1" type="ORF">SDC9_160238</name>
</gene>
<dbReference type="Gene3D" id="3.40.50.150">
    <property type="entry name" value="Vaccinia Virus protein VP39"/>
    <property type="match status" value="1"/>
</dbReference>
<dbReference type="Pfam" id="PF04816">
    <property type="entry name" value="TrmK"/>
    <property type="match status" value="1"/>
</dbReference>
<dbReference type="InterPro" id="IPR006901">
    <property type="entry name" value="TrmK"/>
</dbReference>
<dbReference type="PANTHER" id="PTHR38451:SF1">
    <property type="entry name" value="TRNA (ADENINE(22)-N(1))-METHYLTRANSFERASE"/>
    <property type="match status" value="1"/>
</dbReference>
<sequence length="164" mass="18742">MTDYQLQDKIELRLSDGLTAFSDVKADDIIIAGMGGLLIAEILSKANWIKIPDIRLILQPMTHAEDVRQYLIQNGFELLEEDAVLEEKCPYMVMVAHYTGNIKKYTDDFIYTGLLKNSENPAAKAYIKKQYDRLKKKADALQSVSNFEEAEKIYKLIEKFGGRD</sequence>
<comment type="caution">
    <text evidence="1">The sequence shown here is derived from an EMBL/GenBank/DDBJ whole genome shotgun (WGS) entry which is preliminary data.</text>
</comment>
<dbReference type="GO" id="GO:0160105">
    <property type="term" value="F:tRNA (adenine(22)-N1)-methyltransferase activity"/>
    <property type="evidence" value="ECO:0007669"/>
    <property type="project" value="InterPro"/>
</dbReference>